<reference evidence="1" key="2">
    <citation type="journal article" date="2015" name="Fish Shellfish Immunol.">
        <title>Early steps in the European eel (Anguilla anguilla)-Vibrio vulnificus interaction in the gills: Role of the RtxA13 toxin.</title>
        <authorList>
            <person name="Callol A."/>
            <person name="Pajuelo D."/>
            <person name="Ebbesson L."/>
            <person name="Teles M."/>
            <person name="MacKenzie S."/>
            <person name="Amaro C."/>
        </authorList>
    </citation>
    <scope>NUCLEOTIDE SEQUENCE</scope>
</reference>
<protein>
    <submittedName>
        <fullName evidence="1">Uncharacterized protein</fullName>
    </submittedName>
</protein>
<proteinExistence type="predicted"/>
<name>A0A0E9RCD4_ANGAN</name>
<reference evidence="1" key="1">
    <citation type="submission" date="2014-11" db="EMBL/GenBank/DDBJ databases">
        <authorList>
            <person name="Amaro Gonzalez C."/>
        </authorList>
    </citation>
    <scope>NUCLEOTIDE SEQUENCE</scope>
</reference>
<evidence type="ECO:0000313" key="1">
    <source>
        <dbReference type="EMBL" id="JAH26734.1"/>
    </source>
</evidence>
<accession>A0A0E9RCD4</accession>
<organism evidence="1">
    <name type="scientific">Anguilla anguilla</name>
    <name type="common">European freshwater eel</name>
    <name type="synonym">Muraena anguilla</name>
    <dbReference type="NCBI Taxonomy" id="7936"/>
    <lineage>
        <taxon>Eukaryota</taxon>
        <taxon>Metazoa</taxon>
        <taxon>Chordata</taxon>
        <taxon>Craniata</taxon>
        <taxon>Vertebrata</taxon>
        <taxon>Euteleostomi</taxon>
        <taxon>Actinopterygii</taxon>
        <taxon>Neopterygii</taxon>
        <taxon>Teleostei</taxon>
        <taxon>Anguilliformes</taxon>
        <taxon>Anguillidae</taxon>
        <taxon>Anguilla</taxon>
    </lineage>
</organism>
<dbReference type="EMBL" id="GBXM01081843">
    <property type="protein sequence ID" value="JAH26734.1"/>
    <property type="molecule type" value="Transcribed_RNA"/>
</dbReference>
<sequence>MWLIYWQNGFPTNTKSSCGGKRKVFAADWTTNLIFKMNHLSCVSECVSFSSLCKTIETST</sequence>
<dbReference type="AlphaFoldDB" id="A0A0E9RCD4"/>